<dbReference type="InterPro" id="IPR001647">
    <property type="entry name" value="HTH_TetR"/>
</dbReference>
<dbReference type="Proteomes" id="UP000324285">
    <property type="component" value="Chromosome"/>
</dbReference>
<dbReference type="InterPro" id="IPR050109">
    <property type="entry name" value="HTH-type_TetR-like_transc_reg"/>
</dbReference>
<dbReference type="KEGG" id="hbh:E4T21_09615"/>
<evidence type="ECO:0000256" key="3">
    <source>
        <dbReference type="SAM" id="MobiDB-lite"/>
    </source>
</evidence>
<keyword evidence="1 2" id="KW-0238">DNA-binding</keyword>
<dbReference type="InterPro" id="IPR009057">
    <property type="entry name" value="Homeodomain-like_sf"/>
</dbReference>
<dbReference type="PANTHER" id="PTHR30055">
    <property type="entry name" value="HTH-TYPE TRANSCRIPTIONAL REGULATOR RUTR"/>
    <property type="match status" value="1"/>
</dbReference>
<feature type="region of interest" description="Disordered" evidence="3">
    <location>
        <begin position="1"/>
        <end position="29"/>
    </location>
</feature>
<dbReference type="EMBL" id="CP038437">
    <property type="protein sequence ID" value="QEM81779.1"/>
    <property type="molecule type" value="Genomic_DNA"/>
</dbReference>
<organism evidence="5 6">
    <name type="scientific">Halomonas binhaiensis</name>
    <dbReference type="NCBI Taxonomy" id="2562282"/>
    <lineage>
        <taxon>Bacteria</taxon>
        <taxon>Pseudomonadati</taxon>
        <taxon>Pseudomonadota</taxon>
        <taxon>Gammaproteobacteria</taxon>
        <taxon>Oceanospirillales</taxon>
        <taxon>Halomonadaceae</taxon>
        <taxon>Halomonas</taxon>
    </lineage>
</organism>
<feature type="DNA-binding region" description="H-T-H motif" evidence="2">
    <location>
        <begin position="52"/>
        <end position="71"/>
    </location>
</feature>
<reference evidence="5" key="1">
    <citation type="submission" date="2021-02" db="EMBL/GenBank/DDBJ databases">
        <title>Strain Y2R2, a novel species of the genus Halomonas.</title>
        <authorList>
            <person name="Huang H."/>
        </authorList>
    </citation>
    <scope>NUCLEOTIDE SEQUENCE</scope>
    <source>
        <strain evidence="5">Y2R2</strain>
    </source>
</reference>
<evidence type="ECO:0000256" key="2">
    <source>
        <dbReference type="PROSITE-ProRule" id="PRU00335"/>
    </source>
</evidence>
<dbReference type="PANTHER" id="PTHR30055:SF226">
    <property type="entry name" value="HTH-TYPE TRANSCRIPTIONAL REGULATOR PKSA"/>
    <property type="match status" value="1"/>
</dbReference>
<sequence>MNQQLSHPEPSHSETKLEERARRKAAKREAKKTEIAVSTLDALKRLGYANTTMRDIAEHSGMSLGSLTYYFTDKSELITYCVRLYKAEFIGRIESAVSGHTMPDRILDSLAAELARSITDDLSTHRLWYDIRSQAMFDPSFRPVVAEIEDKLKQTLGAALRAAGMKGEKGLPLGYAMLDGVFRLLLQNTSADHQPCDELKRQFRMALEGIVQMTHSS</sequence>
<name>A0A5C1NJ29_9GAMM</name>
<accession>A0A5C1NJ29</accession>
<dbReference type="AlphaFoldDB" id="A0A5C1NJ29"/>
<feature type="compositionally biased region" description="Basic and acidic residues" evidence="3">
    <location>
        <begin position="9"/>
        <end position="29"/>
    </location>
</feature>
<gene>
    <name evidence="5" type="ORF">E4T21_09615</name>
</gene>
<proteinExistence type="predicted"/>
<dbReference type="OrthoDB" id="8220622at2"/>
<dbReference type="Gene3D" id="1.10.357.10">
    <property type="entry name" value="Tetracycline Repressor, domain 2"/>
    <property type="match status" value="1"/>
</dbReference>
<keyword evidence="6" id="KW-1185">Reference proteome</keyword>
<dbReference type="RefSeq" id="WP_149284790.1">
    <property type="nucleotide sequence ID" value="NZ_CP038437.2"/>
</dbReference>
<evidence type="ECO:0000259" key="4">
    <source>
        <dbReference type="PROSITE" id="PS50977"/>
    </source>
</evidence>
<dbReference type="SUPFAM" id="SSF46689">
    <property type="entry name" value="Homeodomain-like"/>
    <property type="match status" value="1"/>
</dbReference>
<dbReference type="Pfam" id="PF00440">
    <property type="entry name" value="TetR_N"/>
    <property type="match status" value="1"/>
</dbReference>
<evidence type="ECO:0000313" key="5">
    <source>
        <dbReference type="EMBL" id="QEM81779.1"/>
    </source>
</evidence>
<protein>
    <submittedName>
        <fullName evidence="5">TetR/AcrR family transcriptional regulator</fullName>
    </submittedName>
</protein>
<dbReference type="PROSITE" id="PS50977">
    <property type="entry name" value="HTH_TETR_2"/>
    <property type="match status" value="1"/>
</dbReference>
<feature type="domain" description="HTH tetR-type" evidence="4">
    <location>
        <begin position="29"/>
        <end position="89"/>
    </location>
</feature>
<evidence type="ECO:0000256" key="1">
    <source>
        <dbReference type="ARBA" id="ARBA00023125"/>
    </source>
</evidence>
<dbReference type="GO" id="GO:0003700">
    <property type="term" value="F:DNA-binding transcription factor activity"/>
    <property type="evidence" value="ECO:0007669"/>
    <property type="project" value="TreeGrafter"/>
</dbReference>
<dbReference type="GO" id="GO:0000976">
    <property type="term" value="F:transcription cis-regulatory region binding"/>
    <property type="evidence" value="ECO:0007669"/>
    <property type="project" value="TreeGrafter"/>
</dbReference>
<evidence type="ECO:0000313" key="6">
    <source>
        <dbReference type="Proteomes" id="UP000324285"/>
    </source>
</evidence>